<dbReference type="InterPro" id="IPR036250">
    <property type="entry name" value="AcylCo_DH-like_C"/>
</dbReference>
<evidence type="ECO:0000256" key="2">
    <source>
        <dbReference type="ARBA" id="ARBA00009347"/>
    </source>
</evidence>
<dbReference type="Gene3D" id="2.40.110.10">
    <property type="entry name" value="Butyryl-CoA Dehydrogenase, subunit A, domain 2"/>
    <property type="match status" value="1"/>
</dbReference>
<dbReference type="Pfam" id="PF00441">
    <property type="entry name" value="Acyl-CoA_dh_1"/>
    <property type="match status" value="1"/>
</dbReference>
<organism evidence="7 8">
    <name type="scientific">Aspergillus ellipticus CBS 707.79</name>
    <dbReference type="NCBI Taxonomy" id="1448320"/>
    <lineage>
        <taxon>Eukaryota</taxon>
        <taxon>Fungi</taxon>
        <taxon>Dikarya</taxon>
        <taxon>Ascomycota</taxon>
        <taxon>Pezizomycotina</taxon>
        <taxon>Eurotiomycetes</taxon>
        <taxon>Eurotiomycetidae</taxon>
        <taxon>Eurotiales</taxon>
        <taxon>Aspergillaceae</taxon>
        <taxon>Aspergillus</taxon>
        <taxon>Aspergillus subgen. Circumdati</taxon>
    </lineage>
</organism>
<accession>A0A319DLN1</accession>
<proteinExistence type="inferred from homology"/>
<dbReference type="GO" id="GO:0003995">
    <property type="term" value="F:acyl-CoA dehydrogenase activity"/>
    <property type="evidence" value="ECO:0007669"/>
    <property type="project" value="TreeGrafter"/>
</dbReference>
<name>A0A319DLN1_9EURO</name>
<dbReference type="PANTHER" id="PTHR43884:SF12">
    <property type="entry name" value="ISOVALERYL-COA DEHYDROGENASE, MITOCHONDRIAL-RELATED"/>
    <property type="match status" value="1"/>
</dbReference>
<dbReference type="SUPFAM" id="SSF56645">
    <property type="entry name" value="Acyl-CoA dehydrogenase NM domain-like"/>
    <property type="match status" value="1"/>
</dbReference>
<comment type="similarity">
    <text evidence="2">Belongs to the acyl-CoA dehydrogenase family.</text>
</comment>
<dbReference type="EMBL" id="KZ826053">
    <property type="protein sequence ID" value="PYH89008.1"/>
    <property type="molecule type" value="Genomic_DNA"/>
</dbReference>
<feature type="domain" description="Acyl-CoA dehydrogenase/oxidase N-terminal" evidence="6">
    <location>
        <begin position="10"/>
        <end position="105"/>
    </location>
</feature>
<evidence type="ECO:0000313" key="8">
    <source>
        <dbReference type="Proteomes" id="UP000247810"/>
    </source>
</evidence>
<reference evidence="7 8" key="1">
    <citation type="submission" date="2018-02" db="EMBL/GenBank/DDBJ databases">
        <title>The genomes of Aspergillus section Nigri reveals drivers in fungal speciation.</title>
        <authorList>
            <consortium name="DOE Joint Genome Institute"/>
            <person name="Vesth T.C."/>
            <person name="Nybo J."/>
            <person name="Theobald S."/>
            <person name="Brandl J."/>
            <person name="Frisvad J.C."/>
            <person name="Nielsen K.F."/>
            <person name="Lyhne E.K."/>
            <person name="Kogle M.E."/>
            <person name="Kuo A."/>
            <person name="Riley R."/>
            <person name="Clum A."/>
            <person name="Nolan M."/>
            <person name="Lipzen A."/>
            <person name="Salamov A."/>
            <person name="Henrissat B."/>
            <person name="Wiebenga A."/>
            <person name="De vries R.P."/>
            <person name="Grigoriev I.V."/>
            <person name="Mortensen U.H."/>
            <person name="Andersen M.R."/>
            <person name="Baker S.E."/>
        </authorList>
    </citation>
    <scope>NUCLEOTIDE SEQUENCE [LARGE SCALE GENOMIC DNA]</scope>
    <source>
        <strain evidence="7 8">CBS 707.79</strain>
    </source>
</reference>
<dbReference type="InterPro" id="IPR037069">
    <property type="entry name" value="AcylCoA_DH/ox_N_sf"/>
</dbReference>
<dbReference type="Gene3D" id="1.10.540.10">
    <property type="entry name" value="Acyl-CoA dehydrogenase/oxidase, N-terminal domain"/>
    <property type="match status" value="1"/>
</dbReference>
<dbReference type="GO" id="GO:0033539">
    <property type="term" value="P:fatty acid beta-oxidation using acyl-CoA dehydrogenase"/>
    <property type="evidence" value="ECO:0007669"/>
    <property type="project" value="TreeGrafter"/>
</dbReference>
<dbReference type="Pfam" id="PF02771">
    <property type="entry name" value="Acyl-CoA_dh_N"/>
    <property type="match status" value="1"/>
</dbReference>
<dbReference type="GO" id="GO:0046359">
    <property type="term" value="P:butyrate catabolic process"/>
    <property type="evidence" value="ECO:0007669"/>
    <property type="project" value="TreeGrafter"/>
</dbReference>
<dbReference type="SUPFAM" id="SSF47203">
    <property type="entry name" value="Acyl-CoA dehydrogenase C-terminal domain-like"/>
    <property type="match status" value="1"/>
</dbReference>
<evidence type="ECO:0000256" key="4">
    <source>
        <dbReference type="ARBA" id="ARBA00022827"/>
    </source>
</evidence>
<dbReference type="CDD" id="cd00567">
    <property type="entry name" value="ACAD"/>
    <property type="match status" value="1"/>
</dbReference>
<dbReference type="PANTHER" id="PTHR43884">
    <property type="entry name" value="ACYL-COA DEHYDROGENASE"/>
    <property type="match status" value="1"/>
</dbReference>
<dbReference type="Gene3D" id="1.20.140.10">
    <property type="entry name" value="Butyryl-CoA Dehydrogenase, subunit A, domain 3"/>
    <property type="match status" value="1"/>
</dbReference>
<dbReference type="AlphaFoldDB" id="A0A319DLN1"/>
<evidence type="ECO:0000256" key="3">
    <source>
        <dbReference type="ARBA" id="ARBA00022630"/>
    </source>
</evidence>
<dbReference type="Proteomes" id="UP000247810">
    <property type="component" value="Unassembled WGS sequence"/>
</dbReference>
<evidence type="ECO:0000259" key="6">
    <source>
        <dbReference type="Pfam" id="PF02771"/>
    </source>
</evidence>
<gene>
    <name evidence="7" type="ORF">BO71DRAFT_337622</name>
</gene>
<sequence>MVDLTLSCSEQQTRAAARGFAETHLATAEATYARLSTPEERFQSLRPIYEAAVQAGLIKAQVPAAVGGASSSLVEAAILVEEFYAVEASASLTIFGTGLGLTPLALAYRPEFHEFLAPFLGGQGSPLASLVFSEPQGVANWLEPGAPGLQTTARSEGDEWVLNGEKMWATNSAGWDFRGADLGCVVCRCVDEDLAAKASVPSDLVMVLLVTREDIQRNGPESFQVLKHVETTGHTAVSGPHLRYTNLRVPAKNVLCAPGAGAPVVTQSFDISAMLVGAMGVGIQRAAFDAALAFSRDPRGGTVAIGQRQSVADLLIDMKMRTETSRYLTWKAAHALLSLHGDHSQRREPALLAKIYSSDASVQSCLNAINAVGVSAYSTEMPFARFLSTALVLPIFDGGNVGIRRRALQDLFMAEDYQPWAMSFAAGEK</sequence>
<dbReference type="VEuPathDB" id="FungiDB:BO71DRAFT_337622"/>
<feature type="domain" description="Acyl-CoA dehydrogenase/oxidase C-terminal" evidence="5">
    <location>
        <begin position="259"/>
        <end position="399"/>
    </location>
</feature>
<evidence type="ECO:0000256" key="1">
    <source>
        <dbReference type="ARBA" id="ARBA00001974"/>
    </source>
</evidence>
<dbReference type="InterPro" id="IPR009075">
    <property type="entry name" value="AcylCo_DH/oxidase_C"/>
</dbReference>
<dbReference type="InterPro" id="IPR009100">
    <property type="entry name" value="AcylCoA_DH/oxidase_NM_dom_sf"/>
</dbReference>
<keyword evidence="4" id="KW-0274">FAD</keyword>
<protein>
    <submittedName>
        <fullName evidence="7">Putative acyl-CoA dehydrogenase</fullName>
    </submittedName>
</protein>
<dbReference type="GO" id="GO:0050660">
    <property type="term" value="F:flavin adenine dinucleotide binding"/>
    <property type="evidence" value="ECO:0007669"/>
    <property type="project" value="InterPro"/>
</dbReference>
<dbReference type="InterPro" id="IPR046373">
    <property type="entry name" value="Acyl-CoA_Oxase/DH_mid-dom_sf"/>
</dbReference>
<dbReference type="OrthoDB" id="10016597at2759"/>
<keyword evidence="3" id="KW-0285">Flavoprotein</keyword>
<dbReference type="STRING" id="1448320.A0A319DLN1"/>
<keyword evidence="8" id="KW-1185">Reference proteome</keyword>
<evidence type="ECO:0000313" key="7">
    <source>
        <dbReference type="EMBL" id="PYH89008.1"/>
    </source>
</evidence>
<comment type="cofactor">
    <cofactor evidence="1">
        <name>FAD</name>
        <dbReference type="ChEBI" id="CHEBI:57692"/>
    </cofactor>
</comment>
<dbReference type="InterPro" id="IPR013786">
    <property type="entry name" value="AcylCoA_DH/ox_N"/>
</dbReference>
<evidence type="ECO:0000259" key="5">
    <source>
        <dbReference type="Pfam" id="PF00441"/>
    </source>
</evidence>